<evidence type="ECO:0000256" key="2">
    <source>
        <dbReference type="ARBA" id="ARBA00023242"/>
    </source>
</evidence>
<feature type="compositionally biased region" description="Polar residues" evidence="4">
    <location>
        <begin position="592"/>
        <end position="606"/>
    </location>
</feature>
<dbReference type="GO" id="GO:0005730">
    <property type="term" value="C:nucleolus"/>
    <property type="evidence" value="ECO:0007669"/>
    <property type="project" value="TreeGrafter"/>
</dbReference>
<dbReference type="GO" id="GO:0000462">
    <property type="term" value="P:maturation of SSU-rRNA from tricistronic rRNA transcript (SSU-rRNA, 5.8S rRNA, LSU-rRNA)"/>
    <property type="evidence" value="ECO:0007669"/>
    <property type="project" value="TreeGrafter"/>
</dbReference>
<accession>A0A085LW84</accession>
<dbReference type="SMART" id="SM00320">
    <property type="entry name" value="WD40"/>
    <property type="match status" value="4"/>
</dbReference>
<dbReference type="Gene3D" id="2.130.10.10">
    <property type="entry name" value="YVTN repeat-like/Quinoprotein amine dehydrogenase"/>
    <property type="match status" value="1"/>
</dbReference>
<protein>
    <recommendedName>
        <fullName evidence="5">Small-subunit processome Utp12 domain-containing protein</fullName>
    </recommendedName>
</protein>
<feature type="region of interest" description="Disordered" evidence="4">
    <location>
        <begin position="665"/>
        <end position="689"/>
    </location>
</feature>
<evidence type="ECO:0000259" key="5">
    <source>
        <dbReference type="Pfam" id="PF04003"/>
    </source>
</evidence>
<dbReference type="AlphaFoldDB" id="A0A085LW84"/>
<feature type="region of interest" description="Disordered" evidence="4">
    <location>
        <begin position="592"/>
        <end position="624"/>
    </location>
</feature>
<dbReference type="InterPro" id="IPR036322">
    <property type="entry name" value="WD40_repeat_dom_sf"/>
</dbReference>
<dbReference type="Proteomes" id="UP000030764">
    <property type="component" value="Unassembled WGS sequence"/>
</dbReference>
<dbReference type="InterPro" id="IPR007148">
    <property type="entry name" value="SSU_processome_Utp12"/>
</dbReference>
<evidence type="ECO:0000256" key="1">
    <source>
        <dbReference type="ARBA" id="ARBA00004123"/>
    </source>
</evidence>
<name>A0A085LW84_9BILA</name>
<keyword evidence="7" id="KW-1185">Reference proteome</keyword>
<evidence type="ECO:0000313" key="7">
    <source>
        <dbReference type="Proteomes" id="UP000030764"/>
    </source>
</evidence>
<dbReference type="EMBL" id="KL363275">
    <property type="protein sequence ID" value="KFD49230.1"/>
    <property type="molecule type" value="Genomic_DNA"/>
</dbReference>
<evidence type="ECO:0000313" key="6">
    <source>
        <dbReference type="EMBL" id="KFD49230.1"/>
    </source>
</evidence>
<gene>
    <name evidence="6" type="ORF">M513_09881</name>
</gene>
<comment type="similarity">
    <text evidence="3">Belongs to the UTP5 family.</text>
</comment>
<keyword evidence="2" id="KW-0539">Nucleus</keyword>
<organism evidence="6 7">
    <name type="scientific">Trichuris suis</name>
    <name type="common">pig whipworm</name>
    <dbReference type="NCBI Taxonomy" id="68888"/>
    <lineage>
        <taxon>Eukaryota</taxon>
        <taxon>Metazoa</taxon>
        <taxon>Ecdysozoa</taxon>
        <taxon>Nematoda</taxon>
        <taxon>Enoplea</taxon>
        <taxon>Dorylaimia</taxon>
        <taxon>Trichinellida</taxon>
        <taxon>Trichuridae</taxon>
        <taxon>Trichuris</taxon>
    </lineage>
</organism>
<dbReference type="PANTHER" id="PTHR44267">
    <property type="entry name" value="WD REPEAT-CONTAINING PROTEIN 43"/>
    <property type="match status" value="1"/>
</dbReference>
<dbReference type="SUPFAM" id="SSF50978">
    <property type="entry name" value="WD40 repeat-like"/>
    <property type="match status" value="1"/>
</dbReference>
<evidence type="ECO:0000256" key="4">
    <source>
        <dbReference type="SAM" id="MobiDB-lite"/>
    </source>
</evidence>
<sequence length="689" mass="76859">MTTLEFSGSLVALIGHDGIRGCDCAERREIFHYVPISNLSGNMSCITWQPQSVTRKNTGRKVESDLVAVGCRSGEILVVSVKRQKLVVVLKDDECDSVTSIDWSVGNELFSGSSDGRIFRWDFKNAKKAGRWKGHDSSIGSVRCIPTGSELLSASRNIKLWDLKSNVCLTTFSGHETPVSELRLSWSNGSSHEQCLIISAAKGDRYLYVWPFQLDGKVRKPLSTFAIATEPLGFTVATASDEANGVYVMITGEDGRLDIFFLQGSSTDLSVERVCSVGIETNESPVKRLPILAAHMLSSNLNVTLLYGFSARMAIEVLVLSDGDIFFLLLTWSLAAPKYTEARSSIEKRGSFTKQKHSSAGDFHFKSWSATLGFTHWTFAVQVKRPIVSEKRTNFLFSEGASSFRPQKKSKKSATDVSEDSMETRLVELFRETKEKKVDDEVQLANHSLAVLLVQGLHSRDKEILTAVLGKTDEQVIKPTVRALPLAQIVPLLEHIGCRLRQEKTRHSYYLWLKHVVAAHSNYLTTVRQGKAGCLLNLNLQQVEPAKEVLYDIFRQINTRMPLLSKVVHLSERLGFLTKRWPQESTHDVTVNNSHVELNGSNEQVGSSSDESEDLSEFEQTTSSESLWTKVHPLPVWERGRARDDARNESEIDLCAIVSERRAFAPNGRTTFDDHSFDETTSSDDDSAS</sequence>
<feature type="non-terminal residue" evidence="6">
    <location>
        <position position="689"/>
    </location>
</feature>
<proteinExistence type="inferred from homology"/>
<comment type="subcellular location">
    <subcellularLocation>
        <location evidence="1">Nucleus</location>
    </subcellularLocation>
</comment>
<dbReference type="PANTHER" id="PTHR44267:SF1">
    <property type="entry name" value="WD REPEAT-CONTAINING PROTEIN 43"/>
    <property type="match status" value="1"/>
</dbReference>
<dbReference type="InterPro" id="IPR015943">
    <property type="entry name" value="WD40/YVTN_repeat-like_dom_sf"/>
</dbReference>
<dbReference type="InterPro" id="IPR052414">
    <property type="entry name" value="U3_snoRNA-assoc_WDR"/>
</dbReference>
<dbReference type="Pfam" id="PF00400">
    <property type="entry name" value="WD40"/>
    <property type="match status" value="3"/>
</dbReference>
<dbReference type="InterPro" id="IPR001680">
    <property type="entry name" value="WD40_rpt"/>
</dbReference>
<evidence type="ECO:0000256" key="3">
    <source>
        <dbReference type="ARBA" id="ARBA00038335"/>
    </source>
</evidence>
<feature type="domain" description="Small-subunit processome Utp12" evidence="5">
    <location>
        <begin position="461"/>
        <end position="578"/>
    </location>
</feature>
<dbReference type="Pfam" id="PF04003">
    <property type="entry name" value="Utp12"/>
    <property type="match status" value="1"/>
</dbReference>
<reference evidence="6 7" key="1">
    <citation type="journal article" date="2014" name="Nat. Genet.">
        <title>Genome and transcriptome of the porcine whipworm Trichuris suis.</title>
        <authorList>
            <person name="Jex A.R."/>
            <person name="Nejsum P."/>
            <person name="Schwarz E.M."/>
            <person name="Hu L."/>
            <person name="Young N.D."/>
            <person name="Hall R.S."/>
            <person name="Korhonen P.K."/>
            <person name="Liao S."/>
            <person name="Thamsborg S."/>
            <person name="Xia J."/>
            <person name="Xu P."/>
            <person name="Wang S."/>
            <person name="Scheerlinck J.P."/>
            <person name="Hofmann A."/>
            <person name="Sternberg P.W."/>
            <person name="Wang J."/>
            <person name="Gasser R.B."/>
        </authorList>
    </citation>
    <scope>NUCLEOTIDE SEQUENCE [LARGE SCALE GENOMIC DNA]</scope>
    <source>
        <strain evidence="6">DCEP-RM93M</strain>
    </source>
</reference>